<organism evidence="1 2">
    <name type="scientific">Coccidioides immitis (strain RS)</name>
    <name type="common">Valley fever fungus</name>
    <dbReference type="NCBI Taxonomy" id="246410"/>
    <lineage>
        <taxon>Eukaryota</taxon>
        <taxon>Fungi</taxon>
        <taxon>Dikarya</taxon>
        <taxon>Ascomycota</taxon>
        <taxon>Pezizomycotina</taxon>
        <taxon>Eurotiomycetes</taxon>
        <taxon>Eurotiomycetidae</taxon>
        <taxon>Onygenales</taxon>
        <taxon>Onygenaceae</taxon>
        <taxon>Coccidioides</taxon>
    </lineage>
</organism>
<dbReference type="VEuPathDB" id="FungiDB:CIMG_08116"/>
<sequence>MKRRKKRILVSRKQNLASKFGRFSAGTKNLVTNPAAREEDADWQKLYQSSQATSWRLVIVIQPFNTFHWSFGHGSYDESKARQNSRNILYGPSMLSKEASGPRHEAYAGAHTPQMPLPSSPWHPHWFSSNQHALRTLVWTANMDPAWHRLSYFVLRFIYRIENLSLVHDNSIRRRFTRVSTPSFQRKIFENKPCAYRTGKALPTMAYLVENPKPVFRQFRGGCSSDSCAGRQVHRREKGGSERCMGCESSPTKESLRRQVHNAWSRWQKTPPDKPTNAFSVAFSRDCCGDVRPVAQQETKQKRYCRYTPPTKCPAL</sequence>
<dbReference type="EMBL" id="GG704913">
    <property type="protein sequence ID" value="EAS29370.3"/>
    <property type="molecule type" value="Genomic_DNA"/>
</dbReference>
<dbReference type="RefSeq" id="XP_001240953.2">
    <property type="nucleotide sequence ID" value="XM_001240952.2"/>
</dbReference>
<evidence type="ECO:0000313" key="1">
    <source>
        <dbReference type="EMBL" id="EAS29370.3"/>
    </source>
</evidence>
<dbReference type="InParanoid" id="J3K4U9"/>
<name>J3K4U9_COCIM</name>
<keyword evidence="2" id="KW-1185">Reference proteome</keyword>
<dbReference type="Proteomes" id="UP000001261">
    <property type="component" value="Unassembled WGS sequence"/>
</dbReference>
<gene>
    <name evidence="1" type="ORF">CIMG_08116</name>
</gene>
<accession>J3K4U9</accession>
<dbReference type="KEGG" id="cim:CIMG_08116"/>
<proteinExistence type="predicted"/>
<reference evidence="2" key="1">
    <citation type="journal article" date="2009" name="Genome Res.">
        <title>Comparative genomic analyses of the human fungal pathogens Coccidioides and their relatives.</title>
        <authorList>
            <person name="Sharpton T.J."/>
            <person name="Stajich J.E."/>
            <person name="Rounsley S.D."/>
            <person name="Gardner M.J."/>
            <person name="Wortman J.R."/>
            <person name="Jordar V.S."/>
            <person name="Maiti R."/>
            <person name="Kodira C.D."/>
            <person name="Neafsey D.E."/>
            <person name="Zeng Q."/>
            <person name="Hung C.-Y."/>
            <person name="McMahan C."/>
            <person name="Muszewska A."/>
            <person name="Grynberg M."/>
            <person name="Mandel M.A."/>
            <person name="Kellner E.M."/>
            <person name="Barker B.M."/>
            <person name="Galgiani J.N."/>
            <person name="Orbach M.J."/>
            <person name="Kirkland T.N."/>
            <person name="Cole G.T."/>
            <person name="Henn M.R."/>
            <person name="Birren B.W."/>
            <person name="Taylor J.W."/>
        </authorList>
    </citation>
    <scope>NUCLEOTIDE SEQUENCE [LARGE SCALE GENOMIC DNA]</scope>
    <source>
        <strain evidence="2">RS</strain>
    </source>
</reference>
<protein>
    <submittedName>
        <fullName evidence="1">Uncharacterized protein</fullName>
    </submittedName>
</protein>
<dbReference type="AlphaFoldDB" id="J3K4U9"/>
<reference evidence="2" key="2">
    <citation type="journal article" date="2010" name="Genome Res.">
        <title>Population genomic sequencing of Coccidioides fungi reveals recent hybridization and transposon control.</title>
        <authorList>
            <person name="Neafsey D.E."/>
            <person name="Barker B.M."/>
            <person name="Sharpton T.J."/>
            <person name="Stajich J.E."/>
            <person name="Park D.J."/>
            <person name="Whiston E."/>
            <person name="Hung C.-Y."/>
            <person name="McMahan C."/>
            <person name="White J."/>
            <person name="Sykes S."/>
            <person name="Heiman D."/>
            <person name="Young S."/>
            <person name="Zeng Q."/>
            <person name="Abouelleil A."/>
            <person name="Aftuck L."/>
            <person name="Bessette D."/>
            <person name="Brown A."/>
            <person name="FitzGerald M."/>
            <person name="Lui A."/>
            <person name="Macdonald J.P."/>
            <person name="Priest M."/>
            <person name="Orbach M.J."/>
            <person name="Galgiani J.N."/>
            <person name="Kirkland T.N."/>
            <person name="Cole G.T."/>
            <person name="Birren B.W."/>
            <person name="Henn M.R."/>
            <person name="Taylor J.W."/>
            <person name="Rounsley S.D."/>
        </authorList>
    </citation>
    <scope>GENOME REANNOTATION</scope>
    <source>
        <strain evidence="2">RS</strain>
    </source>
</reference>
<dbReference type="GeneID" id="4560061"/>
<evidence type="ECO:0000313" key="2">
    <source>
        <dbReference type="Proteomes" id="UP000001261"/>
    </source>
</evidence>